<dbReference type="Pfam" id="PF00005">
    <property type="entry name" value="ABC_tran"/>
    <property type="match status" value="1"/>
</dbReference>
<evidence type="ECO:0000256" key="3">
    <source>
        <dbReference type="ARBA" id="ARBA00022448"/>
    </source>
</evidence>
<evidence type="ECO:0000313" key="11">
    <source>
        <dbReference type="Proteomes" id="UP000296159"/>
    </source>
</evidence>
<dbReference type="InterPro" id="IPR030679">
    <property type="entry name" value="ABC_ATPase_HisP-typ"/>
</dbReference>
<dbReference type="SMART" id="SM00382">
    <property type="entry name" value="AAA"/>
    <property type="match status" value="1"/>
</dbReference>
<dbReference type="GO" id="GO:0016887">
    <property type="term" value="F:ATP hydrolysis activity"/>
    <property type="evidence" value="ECO:0007669"/>
    <property type="project" value="InterPro"/>
</dbReference>
<dbReference type="PANTHER" id="PTHR43166:SF9">
    <property type="entry name" value="GLUTAMATE_ASPARTATE IMPORT ATP-BINDING PROTEIN GLTL"/>
    <property type="match status" value="1"/>
</dbReference>
<protein>
    <submittedName>
        <fullName evidence="10">Amino acid ABC transporter ATP-binding protein</fullName>
    </submittedName>
</protein>
<keyword evidence="6 10" id="KW-0067">ATP-binding</keyword>
<gene>
    <name evidence="10" type="ORF">DDT56_09220</name>
</gene>
<dbReference type="InterPro" id="IPR017871">
    <property type="entry name" value="ABC_transporter-like_CS"/>
</dbReference>
<dbReference type="SUPFAM" id="SSF52540">
    <property type="entry name" value="P-loop containing nucleoside triphosphate hydrolases"/>
    <property type="match status" value="1"/>
</dbReference>
<organism evidence="10 11">
    <name type="scientific">Brenneria corticis</name>
    <dbReference type="NCBI Taxonomy" id="2173106"/>
    <lineage>
        <taxon>Bacteria</taxon>
        <taxon>Pseudomonadati</taxon>
        <taxon>Pseudomonadota</taxon>
        <taxon>Gammaproteobacteria</taxon>
        <taxon>Enterobacterales</taxon>
        <taxon>Pectobacteriaceae</taxon>
        <taxon>Brenneria</taxon>
    </lineage>
</organism>
<evidence type="ECO:0000313" key="10">
    <source>
        <dbReference type="EMBL" id="PWC16904.1"/>
    </source>
</evidence>
<dbReference type="InterPro" id="IPR003439">
    <property type="entry name" value="ABC_transporter-like_ATP-bd"/>
</dbReference>
<proteinExistence type="inferred from homology"/>
<evidence type="ECO:0000256" key="8">
    <source>
        <dbReference type="ARBA" id="ARBA00023136"/>
    </source>
</evidence>
<evidence type="ECO:0000256" key="1">
    <source>
        <dbReference type="ARBA" id="ARBA00004417"/>
    </source>
</evidence>
<reference evidence="10 11" key="1">
    <citation type="submission" date="2018-04" db="EMBL/GenBank/DDBJ databases">
        <title>Brenneria corticis sp.nov.</title>
        <authorList>
            <person name="Li Y."/>
        </authorList>
    </citation>
    <scope>NUCLEOTIDE SEQUENCE [LARGE SCALE GENOMIC DNA]</scope>
    <source>
        <strain evidence="10 11">CFCC 11842</strain>
    </source>
</reference>
<dbReference type="EMBL" id="QDKH01000008">
    <property type="protein sequence ID" value="PWC16904.1"/>
    <property type="molecule type" value="Genomic_DNA"/>
</dbReference>
<keyword evidence="11" id="KW-1185">Reference proteome</keyword>
<dbReference type="InterPro" id="IPR027417">
    <property type="entry name" value="P-loop_NTPase"/>
</dbReference>
<evidence type="ECO:0000256" key="2">
    <source>
        <dbReference type="ARBA" id="ARBA00005417"/>
    </source>
</evidence>
<evidence type="ECO:0000256" key="6">
    <source>
        <dbReference type="ARBA" id="ARBA00022840"/>
    </source>
</evidence>
<evidence type="ECO:0000256" key="7">
    <source>
        <dbReference type="ARBA" id="ARBA00022970"/>
    </source>
</evidence>
<dbReference type="GO" id="GO:0015424">
    <property type="term" value="F:ABC-type amino acid transporter activity"/>
    <property type="evidence" value="ECO:0007669"/>
    <property type="project" value="InterPro"/>
</dbReference>
<dbReference type="PANTHER" id="PTHR43166">
    <property type="entry name" value="AMINO ACID IMPORT ATP-BINDING PROTEIN"/>
    <property type="match status" value="1"/>
</dbReference>
<dbReference type="PIRSF" id="PIRSF039085">
    <property type="entry name" value="ABC_ATPase_HisP"/>
    <property type="match status" value="1"/>
</dbReference>
<evidence type="ECO:0000259" key="9">
    <source>
        <dbReference type="PROSITE" id="PS50893"/>
    </source>
</evidence>
<evidence type="ECO:0000256" key="5">
    <source>
        <dbReference type="ARBA" id="ARBA00022741"/>
    </source>
</evidence>
<dbReference type="InterPro" id="IPR050086">
    <property type="entry name" value="MetN_ABC_transporter-like"/>
</dbReference>
<keyword evidence="8" id="KW-0472">Membrane</keyword>
<dbReference type="GO" id="GO:0005886">
    <property type="term" value="C:plasma membrane"/>
    <property type="evidence" value="ECO:0007669"/>
    <property type="project" value="UniProtKB-SubCell"/>
</dbReference>
<dbReference type="PROSITE" id="PS50893">
    <property type="entry name" value="ABC_TRANSPORTER_2"/>
    <property type="match status" value="1"/>
</dbReference>
<dbReference type="RefSeq" id="WP_136166144.1">
    <property type="nucleotide sequence ID" value="NZ_KZ819076.1"/>
</dbReference>
<feature type="domain" description="ABC transporter" evidence="9">
    <location>
        <begin position="14"/>
        <end position="249"/>
    </location>
</feature>
<keyword evidence="3" id="KW-0813">Transport</keyword>
<comment type="subcellular location">
    <subcellularLocation>
        <location evidence="1">Cell inner membrane</location>
        <topology evidence="1">Peripheral membrane protein</topology>
    </subcellularLocation>
</comment>
<dbReference type="PROSITE" id="PS00211">
    <property type="entry name" value="ABC_TRANSPORTER_1"/>
    <property type="match status" value="1"/>
</dbReference>
<dbReference type="Gene3D" id="3.40.50.300">
    <property type="entry name" value="P-loop containing nucleotide triphosphate hydrolases"/>
    <property type="match status" value="1"/>
</dbReference>
<dbReference type="GO" id="GO:0005524">
    <property type="term" value="F:ATP binding"/>
    <property type="evidence" value="ECO:0007669"/>
    <property type="project" value="UniProtKB-KW"/>
</dbReference>
<accession>A0A2U1U5Q6</accession>
<dbReference type="AlphaFoldDB" id="A0A2U1U5Q6"/>
<keyword evidence="5" id="KW-0547">Nucleotide-binding</keyword>
<comment type="caution">
    <text evidence="10">The sequence shown here is derived from an EMBL/GenBank/DDBJ whole genome shotgun (WGS) entry which is preliminary data.</text>
</comment>
<dbReference type="InterPro" id="IPR003593">
    <property type="entry name" value="AAA+_ATPase"/>
</dbReference>
<dbReference type="Proteomes" id="UP000296159">
    <property type="component" value="Unassembled WGS sequence"/>
</dbReference>
<dbReference type="CDD" id="cd03262">
    <property type="entry name" value="ABC_HisP_GlnQ"/>
    <property type="match status" value="1"/>
</dbReference>
<keyword evidence="7" id="KW-0029">Amino-acid transport</keyword>
<comment type="similarity">
    <text evidence="2">Belongs to the ABC transporter superfamily.</text>
</comment>
<sequence length="250" mass="27806">MTNSAQHASGFALVDICGLHKRFGDNEVLKGIDLQIKRQEVVCIIGKSGSGKSTLLRCINGLESFQQGELRVDGQPVQYDDERAMRELRQDVGMIFQSFNLFPHLTVGKNIMLAPSLVKKMTKDEAERAARQLLQRVGLAEKFDSWPDSLSGGQQQRVAIARALAMNPEVLLCDEITSALDPELVGEVLQVVEKLAEDGMTIIMVTHEMNFARKVSDRVVFMHQGKVHEVGSPQDIFDNPQSAELKQFLT</sequence>
<dbReference type="FunFam" id="3.40.50.300:FF:000020">
    <property type="entry name" value="Amino acid ABC transporter ATP-binding component"/>
    <property type="match status" value="1"/>
</dbReference>
<keyword evidence="4" id="KW-1003">Cell membrane</keyword>
<evidence type="ECO:0000256" key="4">
    <source>
        <dbReference type="ARBA" id="ARBA00022475"/>
    </source>
</evidence>
<name>A0A2U1U5Q6_9GAMM</name>